<evidence type="ECO:0000313" key="2">
    <source>
        <dbReference type="EMBL" id="KZW03818.1"/>
    </source>
</evidence>
<dbReference type="SUPFAM" id="SSF55729">
    <property type="entry name" value="Acyl-CoA N-acyltransferases (Nat)"/>
    <property type="match status" value="1"/>
</dbReference>
<dbReference type="OrthoDB" id="272266at2759"/>
<reference evidence="2 3" key="1">
    <citation type="journal article" date="2016" name="Mol. Biol. Evol.">
        <title>Comparative Genomics of Early-Diverging Mushroom-Forming Fungi Provides Insights into the Origins of Lignocellulose Decay Capabilities.</title>
        <authorList>
            <person name="Nagy L.G."/>
            <person name="Riley R."/>
            <person name="Tritt A."/>
            <person name="Adam C."/>
            <person name="Daum C."/>
            <person name="Floudas D."/>
            <person name="Sun H."/>
            <person name="Yadav J.S."/>
            <person name="Pangilinan J."/>
            <person name="Larsson K.H."/>
            <person name="Matsuura K."/>
            <person name="Barry K."/>
            <person name="Labutti K."/>
            <person name="Kuo R."/>
            <person name="Ohm R.A."/>
            <person name="Bhattacharya S.S."/>
            <person name="Shirouzu T."/>
            <person name="Yoshinaga Y."/>
            <person name="Martin F.M."/>
            <person name="Grigoriev I.V."/>
            <person name="Hibbett D.S."/>
        </authorList>
    </citation>
    <scope>NUCLEOTIDE SEQUENCE [LARGE SCALE GENOMIC DNA]</scope>
    <source>
        <strain evidence="2 3">HHB12029</strain>
    </source>
</reference>
<sequence length="388" mass="42423">MSSHVYHTVSHAALDYRALVAHLSRPELWPSTLHVRNQLLSPFGTRHFQQQNHDVQVDEDPWTTYLRHRPGAQVHAIGDIPRDVLRQPGGAGGATGAWALVLLYEFKPSGLAMGGSSASDVQYDGAANMSSPRVTMWLSTEASSPSPAEDALLRYIVLTHLPRAVADMGAAPGGLMRICGSHAGIVTRIQRWGSESGVDVQWNDVCVTYIRDENSETPSPPSQAARWIIGSLEREEDVKLVRDANTFGFPSWYIASRAHLSILLWDRQGDSAESETATRRYKGAAAGWSYAHEDFSVGSFYITPPYRRLGLGQLVLSIIEEKFVGAQTLALEQVGLSALPGPFFLNTEEGNASARALFEKCGLRDVRRTIWAGIVVKVASVTSSPSQD</sequence>
<organism evidence="2 3">
    <name type="scientific">Exidia glandulosa HHB12029</name>
    <dbReference type="NCBI Taxonomy" id="1314781"/>
    <lineage>
        <taxon>Eukaryota</taxon>
        <taxon>Fungi</taxon>
        <taxon>Dikarya</taxon>
        <taxon>Basidiomycota</taxon>
        <taxon>Agaricomycotina</taxon>
        <taxon>Agaricomycetes</taxon>
        <taxon>Auriculariales</taxon>
        <taxon>Exidiaceae</taxon>
        <taxon>Exidia</taxon>
    </lineage>
</organism>
<name>A0A165QMF7_EXIGL</name>
<dbReference type="InParanoid" id="A0A165QMF7"/>
<feature type="domain" description="N-acetyltransferase" evidence="1">
    <location>
        <begin position="236"/>
        <end position="382"/>
    </location>
</feature>
<dbReference type="InterPro" id="IPR016181">
    <property type="entry name" value="Acyl_CoA_acyltransferase"/>
</dbReference>
<accession>A0A165QMF7</accession>
<evidence type="ECO:0000259" key="1">
    <source>
        <dbReference type="PROSITE" id="PS51186"/>
    </source>
</evidence>
<dbReference type="Gene3D" id="3.40.630.30">
    <property type="match status" value="1"/>
</dbReference>
<dbReference type="InterPro" id="IPR000182">
    <property type="entry name" value="GNAT_dom"/>
</dbReference>
<evidence type="ECO:0000313" key="3">
    <source>
        <dbReference type="Proteomes" id="UP000077266"/>
    </source>
</evidence>
<dbReference type="Proteomes" id="UP000077266">
    <property type="component" value="Unassembled WGS sequence"/>
</dbReference>
<protein>
    <recommendedName>
        <fullName evidence="1">N-acetyltransferase domain-containing protein</fullName>
    </recommendedName>
</protein>
<dbReference type="PROSITE" id="PS51186">
    <property type="entry name" value="GNAT"/>
    <property type="match status" value="1"/>
</dbReference>
<gene>
    <name evidence="2" type="ORF">EXIGLDRAFT_743521</name>
</gene>
<keyword evidence="3" id="KW-1185">Reference proteome</keyword>
<proteinExistence type="predicted"/>
<dbReference type="EMBL" id="KV425882">
    <property type="protein sequence ID" value="KZW03818.1"/>
    <property type="molecule type" value="Genomic_DNA"/>
</dbReference>
<dbReference type="GO" id="GO:0016747">
    <property type="term" value="F:acyltransferase activity, transferring groups other than amino-acyl groups"/>
    <property type="evidence" value="ECO:0007669"/>
    <property type="project" value="InterPro"/>
</dbReference>
<dbReference type="AlphaFoldDB" id="A0A165QMF7"/>